<proteinExistence type="predicted"/>
<dbReference type="Proteomes" id="UP000076078">
    <property type="component" value="Unassembled WGS sequence"/>
</dbReference>
<dbReference type="InParanoid" id="A0A151Z2I1"/>
<dbReference type="OrthoDB" id="19979at2759"/>
<comment type="caution">
    <text evidence="2">The sequence shown here is derived from an EMBL/GenBank/DDBJ whole genome shotgun (WGS) entry which is preliminary data.</text>
</comment>
<keyword evidence="3" id="KW-1185">Reference proteome</keyword>
<dbReference type="EMBL" id="LODT01000053">
    <property type="protein sequence ID" value="KYQ88163.1"/>
    <property type="molecule type" value="Genomic_DNA"/>
</dbReference>
<accession>A0A151Z2I1</accession>
<feature type="region of interest" description="Disordered" evidence="1">
    <location>
        <begin position="163"/>
        <end position="185"/>
    </location>
</feature>
<protein>
    <submittedName>
        <fullName evidence="2">Centrosomal protein</fullName>
    </submittedName>
</protein>
<evidence type="ECO:0000313" key="2">
    <source>
        <dbReference type="EMBL" id="KYQ88163.1"/>
    </source>
</evidence>
<name>A0A151Z2I1_TIELA</name>
<reference evidence="2 3" key="1">
    <citation type="submission" date="2015-12" db="EMBL/GenBank/DDBJ databases">
        <title>Dictyostelia acquired genes for synthesis and detection of signals that induce cell-type specialization by lateral gene transfer from prokaryotes.</title>
        <authorList>
            <person name="Gloeckner G."/>
            <person name="Schaap P."/>
        </authorList>
    </citation>
    <scope>NUCLEOTIDE SEQUENCE [LARGE SCALE GENOMIC DNA]</scope>
    <source>
        <strain evidence="2 3">TK</strain>
    </source>
</reference>
<sequence length="428" mass="50731">MSQIIPKNFSKTLIHNRNVMNSEYKKQIQRLRYLAEERHIQYKKEFIDFTRQKIEQNKINVQLENEKIRQLANKNQNKTTLLDMGYEKIRKQMAEEKVIRQKKNLIQHQKLKSVESKARREWLTEMNDKCNLWNRSPEELKYAQYRLMDKKILERLPKDQNYVLDRSENPTSSIESYESKDGYKGPLRTNQQRLAFQLANGESLPIDSKEDLDLISAEKLQEIQLDRNSKDYQDYLNYLEFQKANKELLNEKTREFVKSEQISLNAVKRDSGILDMNLPLADPKNIQNQFNVTVELDDGESKEYNFDFENLTEDLSLDLSPEQIKTLVDQHDQLFLSDIPQAQKEEFIQQIGDYIDSQSSQLSNSTKSNDQLLLDENQDELDEDLEDFDLLEHIDGKENQVIDFSIQNQQEIDNLDFNEQDEDLKKDN</sequence>
<dbReference type="AlphaFoldDB" id="A0A151Z2I1"/>
<organism evidence="2 3">
    <name type="scientific">Tieghemostelium lacteum</name>
    <name type="common">Slime mold</name>
    <name type="synonym">Dictyostelium lacteum</name>
    <dbReference type="NCBI Taxonomy" id="361077"/>
    <lineage>
        <taxon>Eukaryota</taxon>
        <taxon>Amoebozoa</taxon>
        <taxon>Evosea</taxon>
        <taxon>Eumycetozoa</taxon>
        <taxon>Dictyostelia</taxon>
        <taxon>Dictyosteliales</taxon>
        <taxon>Raperosteliaceae</taxon>
        <taxon>Tieghemostelium</taxon>
    </lineage>
</organism>
<evidence type="ECO:0000313" key="3">
    <source>
        <dbReference type="Proteomes" id="UP000076078"/>
    </source>
</evidence>
<evidence type="ECO:0000256" key="1">
    <source>
        <dbReference type="SAM" id="MobiDB-lite"/>
    </source>
</evidence>
<gene>
    <name evidence="2" type="ORF">DLAC_11413</name>
</gene>